<dbReference type="InParanoid" id="A0A0C2ZAL7"/>
<keyword evidence="3" id="KW-0223">Dioxygenase</keyword>
<evidence type="ECO:0000259" key="6">
    <source>
        <dbReference type="Pfam" id="PF12851"/>
    </source>
</evidence>
<organism evidence="7 8">
    <name type="scientific">Scleroderma citrinum Foug A</name>
    <dbReference type="NCBI Taxonomy" id="1036808"/>
    <lineage>
        <taxon>Eukaryota</taxon>
        <taxon>Fungi</taxon>
        <taxon>Dikarya</taxon>
        <taxon>Basidiomycota</taxon>
        <taxon>Agaricomycotina</taxon>
        <taxon>Agaricomycetes</taxon>
        <taxon>Agaricomycetidae</taxon>
        <taxon>Boletales</taxon>
        <taxon>Sclerodermatineae</taxon>
        <taxon>Sclerodermataceae</taxon>
        <taxon>Scleroderma</taxon>
    </lineage>
</organism>
<feature type="non-terminal residue" evidence="7">
    <location>
        <position position="109"/>
    </location>
</feature>
<evidence type="ECO:0000313" key="7">
    <source>
        <dbReference type="EMBL" id="KIM50127.1"/>
    </source>
</evidence>
<evidence type="ECO:0000256" key="3">
    <source>
        <dbReference type="ARBA" id="ARBA00022964"/>
    </source>
</evidence>
<accession>A0A0C2ZAL7</accession>
<keyword evidence="4" id="KW-0560">Oxidoreductase</keyword>
<evidence type="ECO:0000256" key="1">
    <source>
        <dbReference type="ARBA" id="ARBA00001954"/>
    </source>
</evidence>
<reference evidence="7 8" key="1">
    <citation type="submission" date="2014-04" db="EMBL/GenBank/DDBJ databases">
        <authorList>
            <consortium name="DOE Joint Genome Institute"/>
            <person name="Kuo A."/>
            <person name="Kohler A."/>
            <person name="Nagy L.G."/>
            <person name="Floudas D."/>
            <person name="Copeland A."/>
            <person name="Barry K.W."/>
            <person name="Cichocki N."/>
            <person name="Veneault-Fourrey C."/>
            <person name="LaButti K."/>
            <person name="Lindquist E.A."/>
            <person name="Lipzen A."/>
            <person name="Lundell T."/>
            <person name="Morin E."/>
            <person name="Murat C."/>
            <person name="Sun H."/>
            <person name="Tunlid A."/>
            <person name="Henrissat B."/>
            <person name="Grigoriev I.V."/>
            <person name="Hibbett D.S."/>
            <person name="Martin F."/>
            <person name="Nordberg H.P."/>
            <person name="Cantor M.N."/>
            <person name="Hua S.X."/>
        </authorList>
    </citation>
    <scope>NUCLEOTIDE SEQUENCE [LARGE SCALE GENOMIC DNA]</scope>
    <source>
        <strain evidence="7 8">Foug A</strain>
    </source>
</reference>
<dbReference type="STRING" id="1036808.A0A0C2ZAL7"/>
<reference evidence="8" key="2">
    <citation type="submission" date="2015-01" db="EMBL/GenBank/DDBJ databases">
        <title>Evolutionary Origins and Diversification of the Mycorrhizal Mutualists.</title>
        <authorList>
            <consortium name="DOE Joint Genome Institute"/>
            <consortium name="Mycorrhizal Genomics Consortium"/>
            <person name="Kohler A."/>
            <person name="Kuo A."/>
            <person name="Nagy L.G."/>
            <person name="Floudas D."/>
            <person name="Copeland A."/>
            <person name="Barry K.W."/>
            <person name="Cichocki N."/>
            <person name="Veneault-Fourrey C."/>
            <person name="LaButti K."/>
            <person name="Lindquist E.A."/>
            <person name="Lipzen A."/>
            <person name="Lundell T."/>
            <person name="Morin E."/>
            <person name="Murat C."/>
            <person name="Riley R."/>
            <person name="Ohm R."/>
            <person name="Sun H."/>
            <person name="Tunlid A."/>
            <person name="Henrissat B."/>
            <person name="Grigoriev I.V."/>
            <person name="Hibbett D.S."/>
            <person name="Martin F."/>
        </authorList>
    </citation>
    <scope>NUCLEOTIDE SEQUENCE [LARGE SCALE GENOMIC DNA]</scope>
    <source>
        <strain evidence="8">Foug A</strain>
    </source>
</reference>
<protein>
    <recommendedName>
        <fullName evidence="6">2OGFeDO JBP1/TET oxygenase domain-containing protein</fullName>
    </recommendedName>
</protein>
<evidence type="ECO:0000256" key="4">
    <source>
        <dbReference type="ARBA" id="ARBA00023002"/>
    </source>
</evidence>
<keyword evidence="2" id="KW-0479">Metal-binding</keyword>
<dbReference type="GO" id="GO:0051213">
    <property type="term" value="F:dioxygenase activity"/>
    <property type="evidence" value="ECO:0007669"/>
    <property type="project" value="UniProtKB-KW"/>
</dbReference>
<comment type="cofactor">
    <cofactor evidence="1">
        <name>Fe(2+)</name>
        <dbReference type="ChEBI" id="CHEBI:29033"/>
    </cofactor>
</comment>
<gene>
    <name evidence="7" type="ORF">SCLCIDRAFT_55500</name>
</gene>
<sequence length="109" mass="11959">EWLRQSEPMENLANAILSIVHPDLHQMGFKANQAYKACTEPDLPYHWPSVYSSIDVIANQLTPQHHDTGSTASSYDLLLSLGEGLANLHLADLGAQLTYQPGTLVFLTG</sequence>
<evidence type="ECO:0000256" key="5">
    <source>
        <dbReference type="ARBA" id="ARBA00023004"/>
    </source>
</evidence>
<proteinExistence type="predicted"/>
<name>A0A0C2ZAL7_9AGAM</name>
<evidence type="ECO:0000256" key="2">
    <source>
        <dbReference type="ARBA" id="ARBA00022723"/>
    </source>
</evidence>
<dbReference type="Proteomes" id="UP000053989">
    <property type="component" value="Unassembled WGS sequence"/>
</dbReference>
<feature type="domain" description="2OGFeDO JBP1/TET oxygenase" evidence="6">
    <location>
        <begin position="7"/>
        <end position="108"/>
    </location>
</feature>
<dbReference type="OrthoDB" id="3200752at2759"/>
<dbReference type="EMBL" id="KN822683">
    <property type="protein sequence ID" value="KIM50127.1"/>
    <property type="molecule type" value="Genomic_DNA"/>
</dbReference>
<dbReference type="Pfam" id="PF12851">
    <property type="entry name" value="Tet_JBP"/>
    <property type="match status" value="1"/>
</dbReference>
<evidence type="ECO:0000313" key="8">
    <source>
        <dbReference type="Proteomes" id="UP000053989"/>
    </source>
</evidence>
<keyword evidence="5" id="KW-0408">Iron</keyword>
<dbReference type="HOGENOM" id="CLU_2256481_0_0_1"/>
<dbReference type="Gene3D" id="3.60.130.30">
    <property type="match status" value="1"/>
</dbReference>
<dbReference type="InterPro" id="IPR024779">
    <property type="entry name" value="2OGFeDO_JBP1/TET_oxygenase_dom"/>
</dbReference>
<feature type="non-terminal residue" evidence="7">
    <location>
        <position position="1"/>
    </location>
</feature>
<dbReference type="AlphaFoldDB" id="A0A0C2ZAL7"/>
<keyword evidence="8" id="KW-1185">Reference proteome</keyword>
<dbReference type="GO" id="GO:0046872">
    <property type="term" value="F:metal ion binding"/>
    <property type="evidence" value="ECO:0007669"/>
    <property type="project" value="UniProtKB-KW"/>
</dbReference>